<dbReference type="AlphaFoldDB" id="A0AAN9EVQ2"/>
<dbReference type="InterPro" id="IPR003676">
    <property type="entry name" value="SAUR_fam"/>
</dbReference>
<reference evidence="2 3" key="1">
    <citation type="submission" date="2024-01" db="EMBL/GenBank/DDBJ databases">
        <title>The genomes of 5 underutilized Papilionoideae crops provide insights into root nodulation and disease resistance.</title>
        <authorList>
            <person name="Yuan L."/>
        </authorList>
    </citation>
    <scope>NUCLEOTIDE SEQUENCE [LARGE SCALE GENOMIC DNA]</scope>
    <source>
        <strain evidence="2">LY-2023</strain>
        <tissue evidence="2">Leaf</tissue>
    </source>
</reference>
<evidence type="ECO:0000313" key="3">
    <source>
        <dbReference type="Proteomes" id="UP001359559"/>
    </source>
</evidence>
<gene>
    <name evidence="2" type="ORF">RJT34_31821</name>
</gene>
<name>A0AAN9EVQ2_CLITE</name>
<dbReference type="PANTHER" id="PTHR31929">
    <property type="entry name" value="SAUR-LIKE AUXIN-RESPONSIVE PROTEIN FAMILY-RELATED"/>
    <property type="match status" value="1"/>
</dbReference>
<organism evidence="2 3">
    <name type="scientific">Clitoria ternatea</name>
    <name type="common">Butterfly pea</name>
    <dbReference type="NCBI Taxonomy" id="43366"/>
    <lineage>
        <taxon>Eukaryota</taxon>
        <taxon>Viridiplantae</taxon>
        <taxon>Streptophyta</taxon>
        <taxon>Embryophyta</taxon>
        <taxon>Tracheophyta</taxon>
        <taxon>Spermatophyta</taxon>
        <taxon>Magnoliopsida</taxon>
        <taxon>eudicotyledons</taxon>
        <taxon>Gunneridae</taxon>
        <taxon>Pentapetalae</taxon>
        <taxon>rosids</taxon>
        <taxon>fabids</taxon>
        <taxon>Fabales</taxon>
        <taxon>Fabaceae</taxon>
        <taxon>Papilionoideae</taxon>
        <taxon>50 kb inversion clade</taxon>
        <taxon>NPAAA clade</taxon>
        <taxon>indigoferoid/millettioid clade</taxon>
        <taxon>Phaseoleae</taxon>
        <taxon>Clitoria</taxon>
    </lineage>
</organism>
<protein>
    <submittedName>
        <fullName evidence="2">Uncharacterized protein</fullName>
    </submittedName>
</protein>
<dbReference type="Pfam" id="PF02519">
    <property type="entry name" value="Auxin_inducible"/>
    <property type="match status" value="1"/>
</dbReference>
<evidence type="ECO:0000256" key="1">
    <source>
        <dbReference type="ARBA" id="ARBA00006974"/>
    </source>
</evidence>
<dbReference type="Proteomes" id="UP001359559">
    <property type="component" value="Unassembled WGS sequence"/>
</dbReference>
<comment type="similarity">
    <text evidence="1">Belongs to the ARG7 family.</text>
</comment>
<dbReference type="GO" id="GO:0009733">
    <property type="term" value="P:response to auxin"/>
    <property type="evidence" value="ECO:0007669"/>
    <property type="project" value="InterPro"/>
</dbReference>
<keyword evidence="3" id="KW-1185">Reference proteome</keyword>
<comment type="caution">
    <text evidence="2">The sequence shown here is derived from an EMBL/GenBank/DDBJ whole genome shotgun (WGS) entry which is preliminary data.</text>
</comment>
<sequence length="148" mass="16530">MSVSKVAIYCPFKQEVICWKTSSLQGMPFGTCTDFEAAWLDVNDARRIAVSIYTKLGFRLPSIKKLASFSANQASSKVVNVPKGYLVVYVGDEMKRFLIPISYLNQPSFQDLLSQAEAEFGYNHPMGGLTIPCEEDVFLDIRSGLNRC</sequence>
<evidence type="ECO:0000313" key="2">
    <source>
        <dbReference type="EMBL" id="KAK7264216.1"/>
    </source>
</evidence>
<dbReference type="EMBL" id="JAYKXN010000008">
    <property type="protein sequence ID" value="KAK7264216.1"/>
    <property type="molecule type" value="Genomic_DNA"/>
</dbReference>
<proteinExistence type="inferred from homology"/>
<accession>A0AAN9EVQ2</accession>